<organism evidence="2 3">
    <name type="scientific">Paractinoplanes durhamensis</name>
    <dbReference type="NCBI Taxonomy" id="113563"/>
    <lineage>
        <taxon>Bacteria</taxon>
        <taxon>Bacillati</taxon>
        <taxon>Actinomycetota</taxon>
        <taxon>Actinomycetes</taxon>
        <taxon>Micromonosporales</taxon>
        <taxon>Micromonosporaceae</taxon>
        <taxon>Paractinoplanes</taxon>
    </lineage>
</organism>
<name>A0ABQ3ZA38_9ACTN</name>
<reference evidence="2 3" key="1">
    <citation type="submission" date="2021-01" db="EMBL/GenBank/DDBJ databases">
        <title>Whole genome shotgun sequence of Actinoplanes durhamensis NBRC 14914.</title>
        <authorList>
            <person name="Komaki H."/>
            <person name="Tamura T."/>
        </authorList>
    </citation>
    <scope>NUCLEOTIDE SEQUENCE [LARGE SCALE GENOMIC DNA]</scope>
    <source>
        <strain evidence="2 3">NBRC 14914</strain>
    </source>
</reference>
<evidence type="ECO:0000256" key="1">
    <source>
        <dbReference type="SAM" id="MobiDB-lite"/>
    </source>
</evidence>
<gene>
    <name evidence="2" type="ORF">Adu01nite_80010</name>
</gene>
<proteinExistence type="predicted"/>
<keyword evidence="3" id="KW-1185">Reference proteome</keyword>
<evidence type="ECO:0000313" key="3">
    <source>
        <dbReference type="Proteomes" id="UP000637628"/>
    </source>
</evidence>
<protein>
    <submittedName>
        <fullName evidence="2">Uncharacterized protein</fullName>
    </submittedName>
</protein>
<dbReference type="NCBIfam" id="NF040565">
    <property type="entry name" value="SCO2521_fam"/>
    <property type="match status" value="1"/>
</dbReference>
<accession>A0ABQ3ZA38</accession>
<comment type="caution">
    <text evidence="2">The sequence shown here is derived from an EMBL/GenBank/DDBJ whole genome shotgun (WGS) entry which is preliminary data.</text>
</comment>
<dbReference type="EMBL" id="BOML01000066">
    <property type="protein sequence ID" value="GIE06651.1"/>
    <property type="molecule type" value="Genomic_DNA"/>
</dbReference>
<dbReference type="RefSeq" id="WP_239133059.1">
    <property type="nucleotide sequence ID" value="NZ_BAAATX010000019.1"/>
</dbReference>
<sequence length="309" mass="33224">MQTGLLRGGGPVPGDVASTLVDLVAGEPVRISERPRSHVRAPDKPVGVDCPLGPPGPARRVRGIGTAWQRAAIVDGHVVQGSAYATVVPADGSSRRPWSHYLSRPGVIESVGRTRWPELAGAFAVAQRAPDTLDLGGVARQAADRVQHNLRGAGRPPLRAARTGLRWVVLVEPCDPSPGGIRFAVHGDALRVLSFSVAEASASRLAAIAEDLALHDWLITVMLEVTRKAAIGVLPREEVIARLLPAIDYLLHLWLPRMADDELARALWTVLESRVGFSRQWDLLVHRVRDQLSAGTVAAFSSFSSAIRQ</sequence>
<dbReference type="Proteomes" id="UP000637628">
    <property type="component" value="Unassembled WGS sequence"/>
</dbReference>
<feature type="region of interest" description="Disordered" evidence="1">
    <location>
        <begin position="35"/>
        <end position="54"/>
    </location>
</feature>
<dbReference type="InterPro" id="IPR049749">
    <property type="entry name" value="SCO2521-like"/>
</dbReference>
<evidence type="ECO:0000313" key="2">
    <source>
        <dbReference type="EMBL" id="GIE06651.1"/>
    </source>
</evidence>